<dbReference type="PIRSF" id="PIRSF037037">
    <property type="entry name" value="Kelch-like_protein_gigaxonin"/>
    <property type="match status" value="1"/>
</dbReference>
<dbReference type="InterPro" id="IPR015915">
    <property type="entry name" value="Kelch-typ_b-propeller"/>
</dbReference>
<evidence type="ECO:0000256" key="5">
    <source>
        <dbReference type="ARBA" id="ARBA00022786"/>
    </source>
</evidence>
<evidence type="ECO:0000313" key="9">
    <source>
        <dbReference type="EnsemblMetazoa" id="GMOY003235-PA"/>
    </source>
</evidence>
<dbReference type="VEuPathDB" id="VectorBase:GMOY003235"/>
<dbReference type="FunFam" id="1.25.40.420:FF:000001">
    <property type="entry name" value="Kelch-like family member 12"/>
    <property type="match status" value="1"/>
</dbReference>
<keyword evidence="10" id="KW-1185">Reference proteome</keyword>
<dbReference type="PANTHER" id="PTHR24412:SF489">
    <property type="entry name" value="RING FINGER DOMAIN AND KELCH REPEAT-CONTAINING PROTEIN DDB_G0271372"/>
    <property type="match status" value="1"/>
</dbReference>
<evidence type="ECO:0000259" key="8">
    <source>
        <dbReference type="PROSITE" id="PS50097"/>
    </source>
</evidence>
<evidence type="ECO:0000256" key="2">
    <source>
        <dbReference type="ARBA" id="ARBA00013699"/>
    </source>
</evidence>
<comment type="function">
    <text evidence="7">Probable substrate-specific adapter of an E3 ubiquitin-protein ligase complex which mediates the ubiquitination and subsequent proteasomal degradation of target proteins. May have a role in synapse differentiation and growth.</text>
</comment>
<evidence type="ECO:0000313" key="10">
    <source>
        <dbReference type="Proteomes" id="UP000092444"/>
    </source>
</evidence>
<evidence type="ECO:0000256" key="7">
    <source>
        <dbReference type="ARBA" id="ARBA00043912"/>
    </source>
</evidence>
<dbReference type="PhylomeDB" id="A0A1B0FHJ1"/>
<dbReference type="STRING" id="37546.A0A1B0FHJ1"/>
<comment type="pathway">
    <text evidence="1">Protein modification; protein ubiquitination.</text>
</comment>
<dbReference type="Pfam" id="PF01344">
    <property type="entry name" value="Kelch_1"/>
    <property type="match status" value="2"/>
</dbReference>
<name>A0A1B0FHJ1_GLOMM</name>
<dbReference type="SMART" id="SM00225">
    <property type="entry name" value="BTB"/>
    <property type="match status" value="1"/>
</dbReference>
<dbReference type="Gene3D" id="3.30.710.10">
    <property type="entry name" value="Potassium Channel Kv1.1, Chain A"/>
    <property type="match status" value="1"/>
</dbReference>
<dbReference type="SMART" id="SM00612">
    <property type="entry name" value="Kelch"/>
    <property type="match status" value="2"/>
</dbReference>
<dbReference type="InterPro" id="IPR006652">
    <property type="entry name" value="Kelch_1"/>
</dbReference>
<evidence type="ECO:0000256" key="1">
    <source>
        <dbReference type="ARBA" id="ARBA00004906"/>
    </source>
</evidence>
<dbReference type="Proteomes" id="UP000092444">
    <property type="component" value="Unassembled WGS sequence"/>
</dbReference>
<accession>A0A1B0FHJ1</accession>
<dbReference type="Pfam" id="PF00651">
    <property type="entry name" value="BTB"/>
    <property type="match status" value="1"/>
</dbReference>
<dbReference type="InterPro" id="IPR017096">
    <property type="entry name" value="BTB-kelch_protein"/>
</dbReference>
<reference evidence="9" key="1">
    <citation type="submission" date="2020-05" db="UniProtKB">
        <authorList>
            <consortium name="EnsemblMetazoa"/>
        </authorList>
    </citation>
    <scope>IDENTIFICATION</scope>
    <source>
        <strain evidence="9">Yale</strain>
    </source>
</reference>
<dbReference type="AlphaFoldDB" id="A0A1B0FHJ1"/>
<dbReference type="SMART" id="SM00875">
    <property type="entry name" value="BACK"/>
    <property type="match status" value="1"/>
</dbReference>
<dbReference type="GO" id="GO:0016567">
    <property type="term" value="P:protein ubiquitination"/>
    <property type="evidence" value="ECO:0007669"/>
    <property type="project" value="UniProtKB-UniPathway"/>
</dbReference>
<dbReference type="Gene3D" id="2.120.10.80">
    <property type="entry name" value="Kelch-type beta propeller"/>
    <property type="match status" value="1"/>
</dbReference>
<evidence type="ECO:0000256" key="3">
    <source>
        <dbReference type="ARBA" id="ARBA00022441"/>
    </source>
</evidence>
<dbReference type="PROSITE" id="PS50097">
    <property type="entry name" value="BTB"/>
    <property type="match status" value="1"/>
</dbReference>
<dbReference type="InterPro" id="IPR011705">
    <property type="entry name" value="BACK"/>
</dbReference>
<dbReference type="SUPFAM" id="SSF54695">
    <property type="entry name" value="POZ domain"/>
    <property type="match status" value="1"/>
</dbReference>
<protein>
    <recommendedName>
        <fullName evidence="2">Kelch-like protein diablo</fullName>
    </recommendedName>
</protein>
<dbReference type="InterPro" id="IPR011333">
    <property type="entry name" value="SKP1/BTB/POZ_sf"/>
</dbReference>
<dbReference type="EnsemblMetazoa" id="GMOY003235-RA">
    <property type="protein sequence ID" value="GMOY003235-PA"/>
    <property type="gene ID" value="GMOY003235"/>
</dbReference>
<evidence type="ECO:0000256" key="6">
    <source>
        <dbReference type="ARBA" id="ARBA00023203"/>
    </source>
</evidence>
<dbReference type="Gene3D" id="1.25.40.420">
    <property type="match status" value="1"/>
</dbReference>
<proteinExistence type="predicted"/>
<keyword evidence="6" id="KW-0009">Actin-binding</keyword>
<dbReference type="Pfam" id="PF07707">
    <property type="entry name" value="BACK"/>
    <property type="match status" value="1"/>
</dbReference>
<keyword evidence="4" id="KW-0677">Repeat</keyword>
<dbReference type="UniPathway" id="UPA00143"/>
<feature type="domain" description="BTB" evidence="8">
    <location>
        <begin position="36"/>
        <end position="103"/>
    </location>
</feature>
<dbReference type="SUPFAM" id="SSF117281">
    <property type="entry name" value="Kelch motif"/>
    <property type="match status" value="1"/>
</dbReference>
<organism evidence="9 10">
    <name type="scientific">Glossina morsitans morsitans</name>
    <name type="common">Savannah tsetse fly</name>
    <dbReference type="NCBI Taxonomy" id="37546"/>
    <lineage>
        <taxon>Eukaryota</taxon>
        <taxon>Metazoa</taxon>
        <taxon>Ecdysozoa</taxon>
        <taxon>Arthropoda</taxon>
        <taxon>Hexapoda</taxon>
        <taxon>Insecta</taxon>
        <taxon>Pterygota</taxon>
        <taxon>Neoptera</taxon>
        <taxon>Endopterygota</taxon>
        <taxon>Diptera</taxon>
        <taxon>Brachycera</taxon>
        <taxon>Muscomorpha</taxon>
        <taxon>Hippoboscoidea</taxon>
        <taxon>Glossinidae</taxon>
        <taxon>Glossina</taxon>
    </lineage>
</organism>
<evidence type="ECO:0000256" key="4">
    <source>
        <dbReference type="ARBA" id="ARBA00022737"/>
    </source>
</evidence>
<sequence>MASEVALGAEKKCTNSDYADTFLDGLRKMRVRQKLCDFSLYVQGEIIYVHKVALALASDYFASMFETDMKEGREGVIKVEDVDIATIKTLIEYMYSGIITLTEENVENLLSIADLYQILWVKEQCAQFLKSIVNQKNCFRIRKFADMRYCEELFDFSHKYILDNLHDLTDEEDWLLLPFEEIQNLIKDEQRKNSVRFVESAYKASINWIKHDLEERKVHLRELMSHIHLPCVSTEFLRNHVVGEPMVIEDQKCSKSLIEALSERCSTETKRKDERKEKKGSNEMVFLFLAGGYEYITRPFSGYNYYTNKRQAVAPPLSNYFGVYDVSKNKLVTLSNMAQARHENSAISLNGVIYSIGGRCPDGRELTTAECYYPLNKRWNHIAPMTVGRRNFGICAYHQELYVVGGTSTTVVEKYKPARNQWELCSSIPGNPKLYTRAALAQNSIYSFTGNSCFRFDPREGVWYTLNVANSEPGKFELLSNDRSLFCIGSGNARFDVQMNKWQSMEPPSLLIGGSFTAMRAADNIYLLDGTVKRYSISNNKWATVDAVYFPYHGGAGAVLIGSFDFNETMETEYYAE</sequence>
<dbReference type="GO" id="GO:0003779">
    <property type="term" value="F:actin binding"/>
    <property type="evidence" value="ECO:0007669"/>
    <property type="project" value="UniProtKB-KW"/>
</dbReference>
<dbReference type="InterPro" id="IPR000210">
    <property type="entry name" value="BTB/POZ_dom"/>
</dbReference>
<keyword evidence="5" id="KW-0833">Ubl conjugation pathway</keyword>
<keyword evidence="3" id="KW-0880">Kelch repeat</keyword>
<dbReference type="PANTHER" id="PTHR24412">
    <property type="entry name" value="KELCH PROTEIN"/>
    <property type="match status" value="1"/>
</dbReference>
<dbReference type="EMBL" id="CCAG010008331">
    <property type="status" value="NOT_ANNOTATED_CDS"/>
    <property type="molecule type" value="Genomic_DNA"/>
</dbReference>